<keyword evidence="2" id="KW-1133">Transmembrane helix</keyword>
<dbReference type="GO" id="GO:0019748">
    <property type="term" value="P:secondary metabolic process"/>
    <property type="evidence" value="ECO:0007669"/>
    <property type="project" value="TreeGrafter"/>
</dbReference>
<dbReference type="KEGG" id="aprc:113870114"/>
<dbReference type="GO" id="GO:0016747">
    <property type="term" value="F:acyltransferase activity, transferring groups other than amino-acyl groups"/>
    <property type="evidence" value="ECO:0007669"/>
    <property type="project" value="TreeGrafter"/>
</dbReference>
<dbReference type="OrthoDB" id="443318at2759"/>
<dbReference type="SUPFAM" id="SSF53474">
    <property type="entry name" value="alpha/beta-Hydrolases"/>
    <property type="match status" value="1"/>
</dbReference>
<name>A0A8B8M3H3_ABRPR</name>
<dbReference type="Proteomes" id="UP000694853">
    <property type="component" value="Unplaced"/>
</dbReference>
<keyword evidence="2" id="KW-0472">Membrane</keyword>
<sequence length="463" mass="52373">MEPAKVTLTAYQLQYCLLTHSKCIKFFWGFILLLALSNSAASFTIVKTLPGFSGELPFLLETGYIGVGELDDIQLFYYFVQSEGLPATDPLVLWLTGGPGCSALSGFMYEIGPISFDYERSIDGDKPVLVLNDYSWTKVANIIFLDAPVGTGFSYANTSAGYNTSATKSTADVYMFLRKWLLAHPKFQTNPVYIAGDSYSGITVPLTVKKISDGIKAGNLPLINLKGYVLGNPLTDEQHDKNSRIKFAHRVGLLSDELYEETKLDCHGEYVYPNKSDAGCIENLETVDLCLNDINPAMVLEPLCLASSAKPNKLNWEPSHSGVVFPDPDPLLLEVNRTGQWCRDYNYLFLNIWANEKQVQEALHVRIGTKQEWERCNRSLCYEYDILNSFDYHRNFTNEDLRAIIYSGDHDYIVPYVGTQEWIQYLNLTVSSNEEWRPWFVDGQVAGLVTIFLQFRFWSPINE</sequence>
<dbReference type="GO" id="GO:0006508">
    <property type="term" value="P:proteolysis"/>
    <property type="evidence" value="ECO:0007669"/>
    <property type="project" value="InterPro"/>
</dbReference>
<evidence type="ECO:0000256" key="1">
    <source>
        <dbReference type="ARBA" id="ARBA00009431"/>
    </source>
</evidence>
<dbReference type="PANTHER" id="PTHR11802">
    <property type="entry name" value="SERINE PROTEASE FAMILY S10 SERINE CARBOXYPEPTIDASE"/>
    <property type="match status" value="1"/>
</dbReference>
<gene>
    <name evidence="4" type="primary">LOC113870114</name>
</gene>
<reference evidence="4" key="2">
    <citation type="submission" date="2025-08" db="UniProtKB">
        <authorList>
            <consortium name="RefSeq"/>
        </authorList>
    </citation>
    <scope>IDENTIFICATION</scope>
    <source>
        <tissue evidence="4">Young leaves</tissue>
    </source>
</reference>
<dbReference type="PANTHER" id="PTHR11802:SF224">
    <property type="entry name" value="SERINE CARBOXYPEPTIDASE-LIKE 7 ISOFORM X1"/>
    <property type="match status" value="1"/>
</dbReference>
<dbReference type="InterPro" id="IPR001563">
    <property type="entry name" value="Peptidase_S10"/>
</dbReference>
<keyword evidence="3" id="KW-1185">Reference proteome</keyword>
<dbReference type="InterPro" id="IPR029058">
    <property type="entry name" value="AB_hydrolase_fold"/>
</dbReference>
<comment type="similarity">
    <text evidence="1">Belongs to the peptidase S10 family.</text>
</comment>
<dbReference type="Gene3D" id="3.40.50.1820">
    <property type="entry name" value="alpha/beta hydrolase"/>
    <property type="match status" value="1"/>
</dbReference>
<dbReference type="PRINTS" id="PR00724">
    <property type="entry name" value="CRBOXYPTASEC"/>
</dbReference>
<protein>
    <submittedName>
        <fullName evidence="4">Serine carboxypeptidase-like 18</fullName>
    </submittedName>
</protein>
<reference evidence="3" key="1">
    <citation type="journal article" date="2019" name="Toxins">
        <title>Detection of Abrin-Like and Prepropulchellin-Like Toxin Genes and Transcripts Using Whole Genome Sequencing and Full-Length Transcript Sequencing of Abrus precatorius.</title>
        <authorList>
            <person name="Hovde B.T."/>
            <person name="Daligault H.E."/>
            <person name="Hanschen E.R."/>
            <person name="Kunde Y.A."/>
            <person name="Johnson M.B."/>
            <person name="Starkenburg S.R."/>
            <person name="Johnson S.L."/>
        </authorList>
    </citation>
    <scope>NUCLEOTIDE SEQUENCE [LARGE SCALE GENOMIC DNA]</scope>
</reference>
<evidence type="ECO:0000256" key="2">
    <source>
        <dbReference type="SAM" id="Phobius"/>
    </source>
</evidence>
<accession>A0A8B8M3H3</accession>
<keyword evidence="2" id="KW-0812">Transmembrane</keyword>
<feature type="transmembrane region" description="Helical" evidence="2">
    <location>
        <begin position="26"/>
        <end position="46"/>
    </location>
</feature>
<evidence type="ECO:0000313" key="4">
    <source>
        <dbReference type="RefSeq" id="XP_027362513.1"/>
    </source>
</evidence>
<dbReference type="FunFam" id="3.40.50.1820:FF:000072">
    <property type="entry name" value="Serine carboxypeptidase-like 19"/>
    <property type="match status" value="1"/>
</dbReference>
<dbReference type="GeneID" id="113870114"/>
<dbReference type="RefSeq" id="XP_027362513.1">
    <property type="nucleotide sequence ID" value="XM_027506712.1"/>
</dbReference>
<dbReference type="GO" id="GO:0004185">
    <property type="term" value="F:serine-type carboxypeptidase activity"/>
    <property type="evidence" value="ECO:0007669"/>
    <property type="project" value="InterPro"/>
</dbReference>
<dbReference type="AlphaFoldDB" id="A0A8B8M3H3"/>
<evidence type="ECO:0000313" key="3">
    <source>
        <dbReference type="Proteomes" id="UP000694853"/>
    </source>
</evidence>
<organism evidence="3 4">
    <name type="scientific">Abrus precatorius</name>
    <name type="common">Indian licorice</name>
    <name type="synonym">Glycine abrus</name>
    <dbReference type="NCBI Taxonomy" id="3816"/>
    <lineage>
        <taxon>Eukaryota</taxon>
        <taxon>Viridiplantae</taxon>
        <taxon>Streptophyta</taxon>
        <taxon>Embryophyta</taxon>
        <taxon>Tracheophyta</taxon>
        <taxon>Spermatophyta</taxon>
        <taxon>Magnoliopsida</taxon>
        <taxon>eudicotyledons</taxon>
        <taxon>Gunneridae</taxon>
        <taxon>Pentapetalae</taxon>
        <taxon>rosids</taxon>
        <taxon>fabids</taxon>
        <taxon>Fabales</taxon>
        <taxon>Fabaceae</taxon>
        <taxon>Papilionoideae</taxon>
        <taxon>50 kb inversion clade</taxon>
        <taxon>NPAAA clade</taxon>
        <taxon>indigoferoid/millettioid clade</taxon>
        <taxon>Abreae</taxon>
        <taxon>Abrus</taxon>
    </lineage>
</organism>
<proteinExistence type="inferred from homology"/>
<dbReference type="Pfam" id="PF00450">
    <property type="entry name" value="Peptidase_S10"/>
    <property type="match status" value="1"/>
</dbReference>